<dbReference type="PROSITE" id="PS50994">
    <property type="entry name" value="INTEGRASE"/>
    <property type="match status" value="1"/>
</dbReference>
<sequence length="224" mass="25475">MPITEKVVRRETKTDPALSKVLARTYYWWPGMDNDIEAVAKTCSNCEMEKPNPTKCELQNWPFITGPWQRIHVDFPGPWQGKLYLIMLEAFSKWLEEAEVPSTAAKHTIKVLQSLFARFGLCTHLVSNGPPFNYVAFQKFLAANGVQSILTPTYHPQSNGHAENSTFTILLSDTRNSVHCTAGETPASLMFGRPLRTIYDLLPPNLSKRVEENQQKQRSHYKGH</sequence>
<evidence type="ECO:0000313" key="4">
    <source>
        <dbReference type="Proteomes" id="UP001159363"/>
    </source>
</evidence>
<gene>
    <name evidence="3" type="ORF">PR048_017422</name>
</gene>
<dbReference type="InterPro" id="IPR012337">
    <property type="entry name" value="RNaseH-like_sf"/>
</dbReference>
<dbReference type="InterPro" id="IPR001584">
    <property type="entry name" value="Integrase_cat-core"/>
</dbReference>
<dbReference type="PANTHER" id="PTHR37984:SF5">
    <property type="entry name" value="PROTEIN NYNRIN-LIKE"/>
    <property type="match status" value="1"/>
</dbReference>
<reference evidence="3 4" key="1">
    <citation type="submission" date="2023-02" db="EMBL/GenBank/DDBJ databases">
        <title>LHISI_Scaffold_Assembly.</title>
        <authorList>
            <person name="Stuart O.P."/>
            <person name="Cleave R."/>
            <person name="Magrath M.J.L."/>
            <person name="Mikheyev A.S."/>
        </authorList>
    </citation>
    <scope>NUCLEOTIDE SEQUENCE [LARGE SCALE GENOMIC DNA]</scope>
    <source>
        <strain evidence="3">Daus_M_001</strain>
        <tissue evidence="3">Leg muscle</tissue>
    </source>
</reference>
<dbReference type="InterPro" id="IPR041588">
    <property type="entry name" value="Integrase_H2C2"/>
</dbReference>
<organism evidence="3 4">
    <name type="scientific">Dryococelus australis</name>
    <dbReference type="NCBI Taxonomy" id="614101"/>
    <lineage>
        <taxon>Eukaryota</taxon>
        <taxon>Metazoa</taxon>
        <taxon>Ecdysozoa</taxon>
        <taxon>Arthropoda</taxon>
        <taxon>Hexapoda</taxon>
        <taxon>Insecta</taxon>
        <taxon>Pterygota</taxon>
        <taxon>Neoptera</taxon>
        <taxon>Polyneoptera</taxon>
        <taxon>Phasmatodea</taxon>
        <taxon>Verophasmatodea</taxon>
        <taxon>Anareolatae</taxon>
        <taxon>Phasmatidae</taxon>
        <taxon>Eurycanthinae</taxon>
        <taxon>Dryococelus</taxon>
    </lineage>
</organism>
<evidence type="ECO:0000259" key="2">
    <source>
        <dbReference type="PROSITE" id="PS50994"/>
    </source>
</evidence>
<dbReference type="EMBL" id="JARBHB010000006">
    <property type="protein sequence ID" value="KAJ8880949.1"/>
    <property type="molecule type" value="Genomic_DNA"/>
</dbReference>
<dbReference type="SUPFAM" id="SSF53098">
    <property type="entry name" value="Ribonuclease H-like"/>
    <property type="match status" value="1"/>
</dbReference>
<feature type="domain" description="Integrase catalytic" evidence="2">
    <location>
        <begin position="63"/>
        <end position="169"/>
    </location>
</feature>
<dbReference type="EC" id="2.7.7.49" evidence="1"/>
<accession>A0ABQ9H9I1</accession>
<name>A0ABQ9H9I1_9NEOP</name>
<comment type="caution">
    <text evidence="3">The sequence shown here is derived from an EMBL/GenBank/DDBJ whole genome shotgun (WGS) entry which is preliminary data.</text>
</comment>
<proteinExistence type="predicted"/>
<evidence type="ECO:0000256" key="1">
    <source>
        <dbReference type="ARBA" id="ARBA00012493"/>
    </source>
</evidence>
<keyword evidence="4" id="KW-1185">Reference proteome</keyword>
<dbReference type="Gene3D" id="1.10.340.70">
    <property type="match status" value="1"/>
</dbReference>
<dbReference type="Gene3D" id="3.30.420.10">
    <property type="entry name" value="Ribonuclease H-like superfamily/Ribonuclease H"/>
    <property type="match status" value="1"/>
</dbReference>
<dbReference type="InterPro" id="IPR036397">
    <property type="entry name" value="RNaseH_sf"/>
</dbReference>
<protein>
    <recommendedName>
        <fullName evidence="1">RNA-directed DNA polymerase</fullName>
        <ecNumber evidence="1">2.7.7.49</ecNumber>
    </recommendedName>
</protein>
<dbReference type="Pfam" id="PF17921">
    <property type="entry name" value="Integrase_H2C2"/>
    <property type="match status" value="1"/>
</dbReference>
<dbReference type="Proteomes" id="UP001159363">
    <property type="component" value="Chromosome 5"/>
</dbReference>
<dbReference type="PANTHER" id="PTHR37984">
    <property type="entry name" value="PROTEIN CBG26694"/>
    <property type="match status" value="1"/>
</dbReference>
<evidence type="ECO:0000313" key="3">
    <source>
        <dbReference type="EMBL" id="KAJ8880949.1"/>
    </source>
</evidence>
<dbReference type="InterPro" id="IPR050951">
    <property type="entry name" value="Retrovirus_Pol_polyprotein"/>
</dbReference>